<dbReference type="Proteomes" id="UP001362999">
    <property type="component" value="Unassembled WGS sequence"/>
</dbReference>
<evidence type="ECO:0000313" key="3">
    <source>
        <dbReference type="EMBL" id="KAK6996083.1"/>
    </source>
</evidence>
<feature type="region of interest" description="Disordered" evidence="1">
    <location>
        <begin position="49"/>
        <end position="99"/>
    </location>
</feature>
<dbReference type="EMBL" id="JAWWNJ010000099">
    <property type="protein sequence ID" value="KAK6996083.1"/>
    <property type="molecule type" value="Genomic_DNA"/>
</dbReference>
<keyword evidence="2" id="KW-0472">Membrane</keyword>
<evidence type="ECO:0000256" key="1">
    <source>
        <dbReference type="SAM" id="MobiDB-lite"/>
    </source>
</evidence>
<sequence length="150" mass="15970">MIGSGPDRVYRLCRHKAGRAASFTTPPSGAPGRFDKGLARLGTLKLAISGPPRPSANQNWTSSTPLSQHIRATQDQTEARRSGDAHHGTMSWPSCATRSMTGEQARGWLRLKSQRAGKTGAKKDFTYSGLTAIGLMSSFTTVAGLLGMPV</sequence>
<gene>
    <name evidence="3" type="ORF">R3P38DRAFT_2800125</name>
</gene>
<evidence type="ECO:0000256" key="2">
    <source>
        <dbReference type="SAM" id="Phobius"/>
    </source>
</evidence>
<accession>A0AAV9ZY89</accession>
<protein>
    <submittedName>
        <fullName evidence="3">Uncharacterized protein</fullName>
    </submittedName>
</protein>
<keyword evidence="2" id="KW-1133">Transmembrane helix</keyword>
<evidence type="ECO:0000313" key="4">
    <source>
        <dbReference type="Proteomes" id="UP001362999"/>
    </source>
</evidence>
<proteinExistence type="predicted"/>
<reference evidence="3 4" key="1">
    <citation type="journal article" date="2024" name="J Genomics">
        <title>Draft genome sequencing and assembly of Favolaschia claudopus CIRM-BRFM 2984 isolated from oak limbs.</title>
        <authorList>
            <person name="Navarro D."/>
            <person name="Drula E."/>
            <person name="Chaduli D."/>
            <person name="Cazenave R."/>
            <person name="Ahrendt S."/>
            <person name="Wang J."/>
            <person name="Lipzen A."/>
            <person name="Daum C."/>
            <person name="Barry K."/>
            <person name="Grigoriev I.V."/>
            <person name="Favel A."/>
            <person name="Rosso M.N."/>
            <person name="Martin F."/>
        </authorList>
    </citation>
    <scope>NUCLEOTIDE SEQUENCE [LARGE SCALE GENOMIC DNA]</scope>
    <source>
        <strain evidence="3 4">CIRM-BRFM 2984</strain>
    </source>
</reference>
<feature type="transmembrane region" description="Helical" evidence="2">
    <location>
        <begin position="125"/>
        <end position="148"/>
    </location>
</feature>
<feature type="compositionally biased region" description="Basic and acidic residues" evidence="1">
    <location>
        <begin position="77"/>
        <end position="87"/>
    </location>
</feature>
<organism evidence="3 4">
    <name type="scientific">Favolaschia claudopus</name>
    <dbReference type="NCBI Taxonomy" id="2862362"/>
    <lineage>
        <taxon>Eukaryota</taxon>
        <taxon>Fungi</taxon>
        <taxon>Dikarya</taxon>
        <taxon>Basidiomycota</taxon>
        <taxon>Agaricomycotina</taxon>
        <taxon>Agaricomycetes</taxon>
        <taxon>Agaricomycetidae</taxon>
        <taxon>Agaricales</taxon>
        <taxon>Marasmiineae</taxon>
        <taxon>Mycenaceae</taxon>
        <taxon>Favolaschia</taxon>
    </lineage>
</organism>
<keyword evidence="2" id="KW-0812">Transmembrane</keyword>
<feature type="compositionally biased region" description="Polar residues" evidence="1">
    <location>
        <begin position="55"/>
        <end position="76"/>
    </location>
</feature>
<dbReference type="AlphaFoldDB" id="A0AAV9ZY89"/>
<name>A0AAV9ZY89_9AGAR</name>
<comment type="caution">
    <text evidence="3">The sequence shown here is derived from an EMBL/GenBank/DDBJ whole genome shotgun (WGS) entry which is preliminary data.</text>
</comment>
<keyword evidence="4" id="KW-1185">Reference proteome</keyword>